<name>A0A5N6U4T4_ASPAV</name>
<sequence>MENLGRGVAAVRANETAILVSWRLLGLDPDGIGFNVYRASGNGDAEKLNGEVLTKGTNFVDDDANSEADNTYHVRTVVDGEEGDKSGSFTLSGDHEVEPVIRIPLEDTGNIKYAWVGDLDGDGEYDYVVDRTGDQQAIEAYHRNGTLLWTVDLGANSENQNNISPGSTAISVGNWDGVTVYDFDSDGRAEVALRIANGVTFGDGESFKHDNDDEQFIAFLDGETGALLSKAEIPTDYIEDGPLASRLGVGYLDGKTPYLVAFMKNRQESGDFNLIYAAYTFDGEASMAWKWLRGDQKLSDGHNGRIVDADRDGVDEIHEIGFTLNGDGTLKYSLRDYDIIHGDRFYVAKIDPDQDGLQGYGIQQDNENLITDYYYDAAEGKVIWTHKGDEVYDVGRGVIGDIDPTSPGLEVWHFDGVWSALENESLTNSSLYPWPQMTILWDGDELAELFNDGKVEKWDYENPSVPRSVPRIFKVGDYGGVTVGNGNPIFIGDILGDWREEFITINSDSTELLVFTTNEPTDIRLYTLAHNPAYRNDMTLKGYMQSHYVDYYLGADMSTPDQPDIKYVE</sequence>
<evidence type="ECO:0000259" key="1">
    <source>
        <dbReference type="Pfam" id="PF18370"/>
    </source>
</evidence>
<dbReference type="InterPro" id="IPR041624">
    <property type="entry name" value="RGI_lyase"/>
</dbReference>
<accession>A0A5N6U4T4</accession>
<dbReference type="EMBL" id="ML742037">
    <property type="protein sequence ID" value="KAE8153582.1"/>
    <property type="molecule type" value="Genomic_DNA"/>
</dbReference>
<dbReference type="AlphaFoldDB" id="A0A5N6U4T4"/>
<dbReference type="Pfam" id="PF21348">
    <property type="entry name" value="RGL11_C"/>
    <property type="match status" value="1"/>
</dbReference>
<organism evidence="3 4">
    <name type="scientific">Aspergillus avenaceus</name>
    <dbReference type="NCBI Taxonomy" id="36643"/>
    <lineage>
        <taxon>Eukaryota</taxon>
        <taxon>Fungi</taxon>
        <taxon>Dikarya</taxon>
        <taxon>Ascomycota</taxon>
        <taxon>Pezizomycotina</taxon>
        <taxon>Eurotiomycetes</taxon>
        <taxon>Eurotiomycetidae</taxon>
        <taxon>Eurotiales</taxon>
        <taxon>Aspergillaceae</taxon>
        <taxon>Aspergillus</taxon>
        <taxon>Aspergillus subgen. Circumdati</taxon>
    </lineage>
</organism>
<evidence type="ECO:0000259" key="2">
    <source>
        <dbReference type="Pfam" id="PF21348"/>
    </source>
</evidence>
<dbReference type="OrthoDB" id="3665757at2759"/>
<dbReference type="InterPro" id="IPR013783">
    <property type="entry name" value="Ig-like_fold"/>
</dbReference>
<gene>
    <name evidence="3" type="ORF">BDV25DRAFT_127096</name>
</gene>
<dbReference type="InterPro" id="IPR034641">
    <property type="entry name" value="RGL11"/>
</dbReference>
<evidence type="ECO:0000313" key="3">
    <source>
        <dbReference type="EMBL" id="KAE8153582.1"/>
    </source>
</evidence>
<dbReference type="Pfam" id="PF18370">
    <property type="entry name" value="RGI_lyase"/>
    <property type="match status" value="1"/>
</dbReference>
<dbReference type="PANTHER" id="PTHR43118">
    <property type="entry name" value="RHAMNOGALACTURONAN LYASE (EUROFUNG)"/>
    <property type="match status" value="1"/>
</dbReference>
<feature type="domain" description="Rhamnogalacturonan I lyase beta-sheet" evidence="1">
    <location>
        <begin position="1"/>
        <end position="88"/>
    </location>
</feature>
<evidence type="ECO:0000313" key="4">
    <source>
        <dbReference type="Proteomes" id="UP000325780"/>
    </source>
</evidence>
<proteinExistence type="predicted"/>
<dbReference type="InterPro" id="IPR011047">
    <property type="entry name" value="Quinoprotein_ADH-like_sf"/>
</dbReference>
<dbReference type="Proteomes" id="UP000325780">
    <property type="component" value="Unassembled WGS sequence"/>
</dbReference>
<feature type="domain" description="Rhamnogalacturonan lyase family 11 C-terminal" evidence="2">
    <location>
        <begin position="114"/>
        <end position="563"/>
    </location>
</feature>
<dbReference type="Gene3D" id="2.60.40.10">
    <property type="entry name" value="Immunoglobulins"/>
    <property type="match status" value="1"/>
</dbReference>
<dbReference type="PANTHER" id="PTHR43118:SF1">
    <property type="entry name" value="RHAMNOGALACTURONAN LYASE (EUROFUNG)"/>
    <property type="match status" value="1"/>
</dbReference>
<protein>
    <submittedName>
        <fullName evidence="3">Uncharacterized protein</fullName>
    </submittedName>
</protein>
<dbReference type="InterPro" id="IPR049366">
    <property type="entry name" value="RGL11_C"/>
</dbReference>
<keyword evidence="4" id="KW-1185">Reference proteome</keyword>
<reference evidence="3 4" key="1">
    <citation type="submission" date="2019-04" db="EMBL/GenBank/DDBJ databases">
        <title>Friends and foes A comparative genomics study of 23 Aspergillus species from section Flavi.</title>
        <authorList>
            <consortium name="DOE Joint Genome Institute"/>
            <person name="Kjaerbolling I."/>
            <person name="Vesth T."/>
            <person name="Frisvad J.C."/>
            <person name="Nybo J.L."/>
            <person name="Theobald S."/>
            <person name="Kildgaard S."/>
            <person name="Isbrandt T."/>
            <person name="Kuo A."/>
            <person name="Sato A."/>
            <person name="Lyhne E.K."/>
            <person name="Kogle M.E."/>
            <person name="Wiebenga A."/>
            <person name="Kun R.S."/>
            <person name="Lubbers R.J."/>
            <person name="Makela M.R."/>
            <person name="Barry K."/>
            <person name="Chovatia M."/>
            <person name="Clum A."/>
            <person name="Daum C."/>
            <person name="Haridas S."/>
            <person name="He G."/>
            <person name="LaButti K."/>
            <person name="Lipzen A."/>
            <person name="Mondo S."/>
            <person name="Riley R."/>
            <person name="Salamov A."/>
            <person name="Simmons B.A."/>
            <person name="Magnuson J.K."/>
            <person name="Henrissat B."/>
            <person name="Mortensen U.H."/>
            <person name="Larsen T.O."/>
            <person name="Devries R.P."/>
            <person name="Grigoriev I.V."/>
            <person name="Machida M."/>
            <person name="Baker S.E."/>
            <person name="Andersen M.R."/>
        </authorList>
    </citation>
    <scope>NUCLEOTIDE SEQUENCE [LARGE SCALE GENOMIC DNA]</scope>
    <source>
        <strain evidence="3 4">IBT 18842</strain>
    </source>
</reference>
<dbReference type="SUPFAM" id="SSF50998">
    <property type="entry name" value="Quinoprotein alcohol dehydrogenase-like"/>
    <property type="match status" value="1"/>
</dbReference>